<organism evidence="3 4">
    <name type="scientific">Aeropyrum camini SY1 = JCM 12091</name>
    <dbReference type="NCBI Taxonomy" id="1198449"/>
    <lineage>
        <taxon>Archaea</taxon>
        <taxon>Thermoproteota</taxon>
        <taxon>Thermoprotei</taxon>
        <taxon>Desulfurococcales</taxon>
        <taxon>Desulfurococcaceae</taxon>
        <taxon>Aeropyrum</taxon>
    </lineage>
</organism>
<proteinExistence type="predicted"/>
<keyword evidence="1" id="KW-0808">Transferase</keyword>
<evidence type="ECO:0000259" key="2">
    <source>
        <dbReference type="Pfam" id="PF12804"/>
    </source>
</evidence>
<keyword evidence="4" id="KW-1185">Reference proteome</keyword>
<dbReference type="EMBL" id="AP012489">
    <property type="protein sequence ID" value="BAN89608.1"/>
    <property type="molecule type" value="Genomic_DNA"/>
</dbReference>
<dbReference type="PANTHER" id="PTHR19136">
    <property type="entry name" value="MOLYBDENUM COFACTOR GUANYLYLTRANSFERASE"/>
    <property type="match status" value="1"/>
</dbReference>
<feature type="domain" description="MobA-like NTP transferase" evidence="2">
    <location>
        <begin position="10"/>
        <end position="175"/>
    </location>
</feature>
<dbReference type="GO" id="GO:0016779">
    <property type="term" value="F:nucleotidyltransferase activity"/>
    <property type="evidence" value="ECO:0007669"/>
    <property type="project" value="UniProtKB-ARBA"/>
</dbReference>
<accession>U3TCF0</accession>
<dbReference type="Pfam" id="PF12804">
    <property type="entry name" value="NTP_transf_3"/>
    <property type="match status" value="1"/>
</dbReference>
<dbReference type="SUPFAM" id="SSF53448">
    <property type="entry name" value="Nucleotide-diphospho-sugar transferases"/>
    <property type="match status" value="1"/>
</dbReference>
<dbReference type="RefSeq" id="WP_022540888.1">
    <property type="nucleotide sequence ID" value="NC_022521.1"/>
</dbReference>
<dbReference type="KEGG" id="acj:ACAM_0139"/>
<dbReference type="InterPro" id="IPR025877">
    <property type="entry name" value="MobA-like_NTP_Trfase"/>
</dbReference>
<evidence type="ECO:0000256" key="1">
    <source>
        <dbReference type="ARBA" id="ARBA00022679"/>
    </source>
</evidence>
<sequence>MNIIPGDVAAVVLAGGVGRRFGRPKALAMLDGVSLVERAVEALSSGPADVYVSVSPRLERPVSRLVGPSRVIVDLVEQAPCGGPLRAFLTSAAVLNHYSTLVFMPVDAPWASWKDLEPLYNASKAVDSGASYFSGDGVVHPLFLVAPRNKLLHAAYTACHWRGEKRATAILRTLDPVVLLGSSKTRNPLALATVNTPQDLLRPSRVPVPAEGYIILEGHSTLFSISASTGDYYTALAIEAEYKLYRNLGLQRLASHALKDASRLGLMTSLLQSVSTLGCSGC</sequence>
<reference evidence="3 4" key="1">
    <citation type="journal article" date="2013" name="Appl. Environ. Microbiol.">
        <title>Variation of the Virus-Related Elements within Syntenic Genomes of the Hyperthermophilic Archaeon Aeropyrum.</title>
        <authorList>
            <person name="Daifuku T."/>
            <person name="Yoshida T."/>
            <person name="Kitamura T."/>
            <person name="Kawaichi S."/>
            <person name="Inoue T."/>
            <person name="Nomura K."/>
            <person name="Yoshida Y."/>
            <person name="Kuno S."/>
            <person name="Sako Y."/>
        </authorList>
    </citation>
    <scope>NUCLEOTIDE SEQUENCE [LARGE SCALE GENOMIC DNA]</scope>
    <source>
        <strain evidence="3 4">SY1</strain>
    </source>
</reference>
<dbReference type="AlphaFoldDB" id="U3TCF0"/>
<dbReference type="Gene3D" id="3.90.550.10">
    <property type="entry name" value="Spore Coat Polysaccharide Biosynthesis Protein SpsA, Chain A"/>
    <property type="match status" value="1"/>
</dbReference>
<dbReference type="Proteomes" id="UP000016887">
    <property type="component" value="Chromosome"/>
</dbReference>
<dbReference type="STRING" id="1198449.ACAM_0139"/>
<evidence type="ECO:0000313" key="3">
    <source>
        <dbReference type="EMBL" id="BAN89608.1"/>
    </source>
</evidence>
<dbReference type="GeneID" id="17109691"/>
<dbReference type="eggNOG" id="arCOG01872">
    <property type="taxonomic scope" value="Archaea"/>
</dbReference>
<protein>
    <submittedName>
        <fullName evidence="3">Molybdopterin-guanine dinucleotide biosynthesis</fullName>
    </submittedName>
</protein>
<name>U3TCF0_9CREN</name>
<dbReference type="InterPro" id="IPR029044">
    <property type="entry name" value="Nucleotide-diphossugar_trans"/>
</dbReference>
<dbReference type="PANTHER" id="PTHR19136:SF81">
    <property type="entry name" value="MOLYBDENUM COFACTOR GUANYLYLTRANSFERASE"/>
    <property type="match status" value="1"/>
</dbReference>
<evidence type="ECO:0000313" key="4">
    <source>
        <dbReference type="Proteomes" id="UP000016887"/>
    </source>
</evidence>
<gene>
    <name evidence="3" type="primary">mobA</name>
    <name evidence="3" type="ORF">ACAM_0139</name>
</gene>